<evidence type="ECO:0000313" key="1">
    <source>
        <dbReference type="EMBL" id="MBW9064811.1"/>
    </source>
</evidence>
<gene>
    <name evidence="1" type="ORF">JNB71_16005</name>
</gene>
<sequence length="65" mass="7454">MRLEPRRIVLSAERLEDCRESLEDAFHEVVDQAISRGWSLDEILVALNGLIAQEIADPDREITLH</sequence>
<reference evidence="1 2" key="1">
    <citation type="journal article" date="2021" name="MBio">
        <title>Poor Competitiveness of Bradyrhizobium in Pigeon Pea Root Colonization in Indian Soils.</title>
        <authorList>
            <person name="Chalasani D."/>
            <person name="Basu A."/>
            <person name="Pullabhotla S.V.S.R.N."/>
            <person name="Jorrin B."/>
            <person name="Neal A.L."/>
            <person name="Poole P.S."/>
            <person name="Podile A.R."/>
            <person name="Tkacz A."/>
        </authorList>
    </citation>
    <scope>NUCLEOTIDE SEQUENCE [LARGE SCALE GENOMIC DNA]</scope>
    <source>
        <strain evidence="1 2">HU44</strain>
    </source>
</reference>
<dbReference type="EMBL" id="JAEUAO010000003">
    <property type="protein sequence ID" value="MBW9064811.1"/>
    <property type="molecule type" value="Genomic_DNA"/>
</dbReference>
<comment type="caution">
    <text evidence="1">The sequence shown here is derived from an EMBL/GenBank/DDBJ whole genome shotgun (WGS) entry which is preliminary data.</text>
</comment>
<organism evidence="1 2">
    <name type="scientific">Rhizobium herbae</name>
    <dbReference type="NCBI Taxonomy" id="508661"/>
    <lineage>
        <taxon>Bacteria</taxon>
        <taxon>Pseudomonadati</taxon>
        <taxon>Pseudomonadota</taxon>
        <taxon>Alphaproteobacteria</taxon>
        <taxon>Hyphomicrobiales</taxon>
        <taxon>Rhizobiaceae</taxon>
        <taxon>Rhizobium/Agrobacterium group</taxon>
        <taxon>Rhizobium</taxon>
    </lineage>
</organism>
<accession>A0ABS7HC75</accession>
<dbReference type="Proteomes" id="UP000757604">
    <property type="component" value="Unassembled WGS sequence"/>
</dbReference>
<evidence type="ECO:0000313" key="2">
    <source>
        <dbReference type="Proteomes" id="UP000757604"/>
    </source>
</evidence>
<dbReference type="RefSeq" id="WP_220372772.1">
    <property type="nucleotide sequence ID" value="NZ_JAEUAO010000003.1"/>
</dbReference>
<protein>
    <submittedName>
        <fullName evidence="1">Uncharacterized protein</fullName>
    </submittedName>
</protein>
<keyword evidence="2" id="KW-1185">Reference proteome</keyword>
<name>A0ABS7HC75_9HYPH</name>
<proteinExistence type="predicted"/>